<comment type="caution">
    <text evidence="1">The sequence shown here is derived from an EMBL/GenBank/DDBJ whole genome shotgun (WGS) entry which is preliminary data.</text>
</comment>
<dbReference type="EMBL" id="BPLR01000904">
    <property type="protein sequence ID" value="GIY98259.1"/>
    <property type="molecule type" value="Genomic_DNA"/>
</dbReference>
<organism evidence="1 2">
    <name type="scientific">Caerostris extrusa</name>
    <name type="common">Bark spider</name>
    <name type="synonym">Caerostris bankana</name>
    <dbReference type="NCBI Taxonomy" id="172846"/>
    <lineage>
        <taxon>Eukaryota</taxon>
        <taxon>Metazoa</taxon>
        <taxon>Ecdysozoa</taxon>
        <taxon>Arthropoda</taxon>
        <taxon>Chelicerata</taxon>
        <taxon>Arachnida</taxon>
        <taxon>Araneae</taxon>
        <taxon>Araneomorphae</taxon>
        <taxon>Entelegynae</taxon>
        <taxon>Araneoidea</taxon>
        <taxon>Araneidae</taxon>
        <taxon>Caerostris</taxon>
    </lineage>
</organism>
<dbReference type="AlphaFoldDB" id="A0AAV4XU46"/>
<protein>
    <submittedName>
        <fullName evidence="1">Uncharacterized protein</fullName>
    </submittedName>
</protein>
<proteinExistence type="predicted"/>
<gene>
    <name evidence="1" type="ORF">CEXT_263341</name>
</gene>
<dbReference type="Proteomes" id="UP001054945">
    <property type="component" value="Unassembled WGS sequence"/>
</dbReference>
<accession>A0AAV4XU46</accession>
<name>A0AAV4XU46_CAEEX</name>
<sequence length="101" mass="11060">MIGPPPTVLEQLSPPSDLSRIDIHYHPEEGRSCVSLRNAGLWTRGLGEVKMIGPPPTVLEQLSPSSDLSRIDIHYHPVEGRSCVSLTNEGFVVLTDISVLF</sequence>
<reference evidence="1 2" key="1">
    <citation type="submission" date="2021-06" db="EMBL/GenBank/DDBJ databases">
        <title>Caerostris extrusa draft genome.</title>
        <authorList>
            <person name="Kono N."/>
            <person name="Arakawa K."/>
        </authorList>
    </citation>
    <scope>NUCLEOTIDE SEQUENCE [LARGE SCALE GENOMIC DNA]</scope>
</reference>
<evidence type="ECO:0000313" key="1">
    <source>
        <dbReference type="EMBL" id="GIY98259.1"/>
    </source>
</evidence>
<keyword evidence="2" id="KW-1185">Reference proteome</keyword>
<evidence type="ECO:0000313" key="2">
    <source>
        <dbReference type="Proteomes" id="UP001054945"/>
    </source>
</evidence>